<dbReference type="Proteomes" id="UP000789941">
    <property type="component" value="Unassembled WGS sequence"/>
</dbReference>
<evidence type="ECO:0000256" key="3">
    <source>
        <dbReference type="ARBA" id="ARBA00022801"/>
    </source>
</evidence>
<evidence type="ECO:0000256" key="2">
    <source>
        <dbReference type="ARBA" id="ARBA00022692"/>
    </source>
</evidence>
<reference evidence="8 9" key="1">
    <citation type="submission" date="2019-08" db="EMBL/GenBank/DDBJ databases">
        <authorList>
            <person name="Vazquez-Campos X."/>
        </authorList>
    </citation>
    <scope>NUCLEOTIDE SEQUENCE [LARGE SCALE GENOMIC DNA]</scope>
    <source>
        <strain evidence="8">LFW-283_2</strain>
    </source>
</reference>
<evidence type="ECO:0000256" key="5">
    <source>
        <dbReference type="ARBA" id="ARBA00022989"/>
    </source>
</evidence>
<comment type="subcellular location">
    <subcellularLocation>
        <location evidence="1">Golgi apparatus membrane</location>
        <topology evidence="1">Single-pass type II membrane protein</topology>
    </subcellularLocation>
</comment>
<name>A0A5E4LSD6_9ARCH</name>
<keyword evidence="6" id="KW-0333">Golgi apparatus</keyword>
<keyword evidence="2" id="KW-0812">Transmembrane</keyword>
<evidence type="ECO:0000256" key="4">
    <source>
        <dbReference type="ARBA" id="ARBA00022968"/>
    </source>
</evidence>
<comment type="caution">
    <text evidence="8">The sequence shown here is derived from an EMBL/GenBank/DDBJ whole genome shotgun (WGS) entry which is preliminary data.</text>
</comment>
<accession>A0A5E4LSD6</accession>
<evidence type="ECO:0000313" key="8">
    <source>
        <dbReference type="EMBL" id="VVC04894.1"/>
    </source>
</evidence>
<keyword evidence="7" id="KW-0472">Membrane</keyword>
<dbReference type="GO" id="GO:0004559">
    <property type="term" value="F:alpha-mannosidase activity"/>
    <property type="evidence" value="ECO:0007669"/>
    <property type="project" value="TreeGrafter"/>
</dbReference>
<dbReference type="InterPro" id="IPR026071">
    <property type="entry name" value="Glyco_Hydrolase_99"/>
</dbReference>
<gene>
    <name evidence="8" type="ORF">LFW2832_01179</name>
</gene>
<dbReference type="Gene3D" id="3.20.20.80">
    <property type="entry name" value="Glycosidases"/>
    <property type="match status" value="1"/>
</dbReference>
<dbReference type="PANTHER" id="PTHR13572:SF4">
    <property type="entry name" value="RE57134P"/>
    <property type="match status" value="1"/>
</dbReference>
<dbReference type="Pfam" id="PF16317">
    <property type="entry name" value="Glyco_hydro_99"/>
    <property type="match status" value="1"/>
</dbReference>
<dbReference type="EMBL" id="CABMJJ010000011">
    <property type="protein sequence ID" value="VVC04894.1"/>
    <property type="molecule type" value="Genomic_DNA"/>
</dbReference>
<dbReference type="PROSITE" id="PS51257">
    <property type="entry name" value="PROKAR_LIPOPROTEIN"/>
    <property type="match status" value="1"/>
</dbReference>
<organism evidence="8 9">
    <name type="scientific">Candidatus Bilamarchaeum dharawalense</name>
    <dbReference type="NCBI Taxonomy" id="2885759"/>
    <lineage>
        <taxon>Archaea</taxon>
        <taxon>Candidatus Micrarchaeota</taxon>
        <taxon>Candidatus Micrarchaeia</taxon>
        <taxon>Candidatus Anstonellales</taxon>
        <taxon>Candidatus Bilamarchaeaceae</taxon>
        <taxon>Candidatus Bilamarchaeum</taxon>
    </lineage>
</organism>
<proteinExistence type="predicted"/>
<keyword evidence="5" id="KW-1133">Transmembrane helix</keyword>
<evidence type="ECO:0000256" key="7">
    <source>
        <dbReference type="ARBA" id="ARBA00023136"/>
    </source>
</evidence>
<evidence type="ECO:0000256" key="1">
    <source>
        <dbReference type="ARBA" id="ARBA00004323"/>
    </source>
</evidence>
<evidence type="ECO:0000313" key="9">
    <source>
        <dbReference type="Proteomes" id="UP000789941"/>
    </source>
</evidence>
<dbReference type="AlphaFoldDB" id="A0A5E4LSD6"/>
<keyword evidence="4" id="KW-0735">Signal-anchor</keyword>
<dbReference type="PANTHER" id="PTHR13572">
    <property type="entry name" value="ENDO-ALPHA-1,2-MANNOSIDASE"/>
    <property type="match status" value="1"/>
</dbReference>
<protein>
    <submittedName>
        <fullName evidence="8">Glycosyl hydrolase family 99</fullName>
    </submittedName>
</protein>
<sequence>MVSRVLVLSLIGILLIGCIQTDQQNISKPINTDKPPNDKNITGENTTIEEQNNRTSADYSSQPINSTIEKTVIASYYAWYSNKDLTWAVPKPGSPLADHPLMGSYLSNDPKLIDYELSLAHDSGVDAFGWEWYDPGSALDILLNETMNKIDSSTHYPDFKLVLVYSGAAAGGTTDEKAVEALTYLITEYGQRRPTLKVGNRPVIIIYTPQAKSLDQWESIFAKATQEAGPAIYIAQPDDWGIDIPEYLTVFDTISPYADKYHTNAELTGYYSEVSNIAKPNGKPLIVSTYGGGSRMTKLGFDIIRANGSFIIERYELAQELDADWIQLTSWNEWFESNQVEPSVEYGFEQIRYLREANARFKGTELSSLDGAQLRLDSNRVTNTGTQNLYYINCNGSELIAYMLRPGGSTAVPTCTEVSGYLVNDTKIVAGG</sequence>
<keyword evidence="3 8" id="KW-0378">Hydrolase</keyword>
<evidence type="ECO:0000256" key="6">
    <source>
        <dbReference type="ARBA" id="ARBA00023034"/>
    </source>
</evidence>